<dbReference type="AlphaFoldDB" id="A0A2A9MJ06"/>
<dbReference type="GeneID" id="40305359"/>
<dbReference type="RefSeq" id="XP_029221964.1">
    <property type="nucleotide sequence ID" value="XM_029359051.1"/>
</dbReference>
<proteinExistence type="predicted"/>
<comment type="caution">
    <text evidence="2">The sequence shown here is derived from an EMBL/GenBank/DDBJ whole genome shotgun (WGS) entry which is preliminary data.</text>
</comment>
<dbReference type="Proteomes" id="UP000224006">
    <property type="component" value="Chromosome I"/>
</dbReference>
<evidence type="ECO:0000256" key="1">
    <source>
        <dbReference type="SAM" id="Phobius"/>
    </source>
</evidence>
<feature type="transmembrane region" description="Helical" evidence="1">
    <location>
        <begin position="80"/>
        <end position="99"/>
    </location>
</feature>
<feature type="transmembrane region" description="Helical" evidence="1">
    <location>
        <begin position="21"/>
        <end position="39"/>
    </location>
</feature>
<evidence type="ECO:0000313" key="2">
    <source>
        <dbReference type="EMBL" id="PFH37955.1"/>
    </source>
</evidence>
<protein>
    <submittedName>
        <fullName evidence="2">Putative membrane protein</fullName>
    </submittedName>
</protein>
<sequence>MRSLRCSATFNCPPSLDAAMALTAVSGTATLVFLTVFLLNVDADCDVPLKWWLLGCTFFSFPATYMTGLIKKYYGFEPTIWAEILILVLGFIWMGIGTIEINMSATCESTAPSMWWTVFVSPWEPSSFSLP</sequence>
<keyword evidence="3" id="KW-1185">Reference proteome</keyword>
<dbReference type="VEuPathDB" id="ToxoDB:BESB_002960"/>
<keyword evidence="1" id="KW-1133">Transmembrane helix</keyword>
<accession>A0A2A9MJ06</accession>
<organism evidence="2 3">
    <name type="scientific">Besnoitia besnoiti</name>
    <name type="common">Apicomplexan protozoan</name>
    <dbReference type="NCBI Taxonomy" id="94643"/>
    <lineage>
        <taxon>Eukaryota</taxon>
        <taxon>Sar</taxon>
        <taxon>Alveolata</taxon>
        <taxon>Apicomplexa</taxon>
        <taxon>Conoidasida</taxon>
        <taxon>Coccidia</taxon>
        <taxon>Eucoccidiorida</taxon>
        <taxon>Eimeriorina</taxon>
        <taxon>Sarcocystidae</taxon>
        <taxon>Besnoitia</taxon>
    </lineage>
</organism>
<reference evidence="2 3" key="1">
    <citation type="submission" date="2017-09" db="EMBL/GenBank/DDBJ databases">
        <title>Genome sequencing of Besnoitia besnoiti strain Bb-Ger1.</title>
        <authorList>
            <person name="Schares G."/>
            <person name="Venepally P."/>
            <person name="Lorenzi H.A."/>
        </authorList>
    </citation>
    <scope>NUCLEOTIDE SEQUENCE [LARGE SCALE GENOMIC DNA]</scope>
    <source>
        <strain evidence="2 3">Bb-Ger1</strain>
    </source>
</reference>
<gene>
    <name evidence="2" type="ORF">BESB_002960</name>
</gene>
<evidence type="ECO:0000313" key="3">
    <source>
        <dbReference type="Proteomes" id="UP000224006"/>
    </source>
</evidence>
<dbReference type="OrthoDB" id="409650at2759"/>
<name>A0A2A9MJ06_BESBE</name>
<keyword evidence="1" id="KW-0472">Membrane</keyword>
<dbReference type="EMBL" id="NWUJ01000001">
    <property type="protein sequence ID" value="PFH37955.1"/>
    <property type="molecule type" value="Genomic_DNA"/>
</dbReference>
<feature type="transmembrane region" description="Helical" evidence="1">
    <location>
        <begin position="51"/>
        <end position="68"/>
    </location>
</feature>
<keyword evidence="1" id="KW-0812">Transmembrane</keyword>
<dbReference type="KEGG" id="bbes:BESB_002960"/>